<feature type="region of interest" description="Disordered" evidence="1">
    <location>
        <begin position="622"/>
        <end position="665"/>
    </location>
</feature>
<keyword evidence="4" id="KW-1185">Reference proteome</keyword>
<evidence type="ECO:0000313" key="3">
    <source>
        <dbReference type="EMBL" id="PGH16622.1"/>
    </source>
</evidence>
<dbReference type="Gene3D" id="1.20.1050.80">
    <property type="entry name" value="VPS9 domain"/>
    <property type="match status" value="1"/>
</dbReference>
<feature type="region of interest" description="Disordered" evidence="1">
    <location>
        <begin position="560"/>
        <end position="597"/>
    </location>
</feature>
<dbReference type="InterPro" id="IPR045046">
    <property type="entry name" value="Vps9-like"/>
</dbReference>
<proteinExistence type="predicted"/>
<dbReference type="GO" id="GO:0005829">
    <property type="term" value="C:cytosol"/>
    <property type="evidence" value="ECO:0007669"/>
    <property type="project" value="TreeGrafter"/>
</dbReference>
<feature type="compositionally biased region" description="Low complexity" evidence="1">
    <location>
        <begin position="403"/>
        <end position="418"/>
    </location>
</feature>
<name>A0A2B7Y6W8_POLH7</name>
<dbReference type="InterPro" id="IPR037191">
    <property type="entry name" value="VPS9_dom_sf"/>
</dbReference>
<dbReference type="EMBL" id="PDNA01000072">
    <property type="protein sequence ID" value="PGH16622.1"/>
    <property type="molecule type" value="Genomic_DNA"/>
</dbReference>
<evidence type="ECO:0000259" key="2">
    <source>
        <dbReference type="PROSITE" id="PS51205"/>
    </source>
</evidence>
<protein>
    <recommendedName>
        <fullName evidence="2">VPS9 domain-containing protein</fullName>
    </recommendedName>
</protein>
<evidence type="ECO:0000313" key="4">
    <source>
        <dbReference type="Proteomes" id="UP000224634"/>
    </source>
</evidence>
<dbReference type="GO" id="GO:0016192">
    <property type="term" value="P:vesicle-mediated transport"/>
    <property type="evidence" value="ECO:0007669"/>
    <property type="project" value="InterPro"/>
</dbReference>
<dbReference type="PANTHER" id="PTHR23101">
    <property type="entry name" value="RAB GDP/GTP EXCHANGE FACTOR"/>
    <property type="match status" value="1"/>
</dbReference>
<dbReference type="InterPro" id="IPR003123">
    <property type="entry name" value="VPS9"/>
</dbReference>
<dbReference type="STRING" id="1447883.A0A2B7Y6W8"/>
<dbReference type="SUPFAM" id="SSF109993">
    <property type="entry name" value="VPS9 domain"/>
    <property type="match status" value="1"/>
</dbReference>
<feature type="compositionally biased region" description="Basic and acidic residues" evidence="1">
    <location>
        <begin position="570"/>
        <end position="579"/>
    </location>
</feature>
<dbReference type="GO" id="GO:0005085">
    <property type="term" value="F:guanyl-nucleotide exchange factor activity"/>
    <property type="evidence" value="ECO:0007669"/>
    <property type="project" value="InterPro"/>
</dbReference>
<dbReference type="PROSITE" id="PS51205">
    <property type="entry name" value="VPS9"/>
    <property type="match status" value="1"/>
</dbReference>
<gene>
    <name evidence="3" type="ORF">AJ80_05124</name>
</gene>
<accession>A0A2B7Y6W8</accession>
<feature type="domain" description="VPS9" evidence="2">
    <location>
        <begin position="227"/>
        <end position="377"/>
    </location>
</feature>
<feature type="compositionally biased region" description="Low complexity" evidence="1">
    <location>
        <begin position="529"/>
        <end position="545"/>
    </location>
</feature>
<feature type="compositionally biased region" description="Polar residues" evidence="1">
    <location>
        <begin position="1"/>
        <end position="10"/>
    </location>
</feature>
<dbReference type="OrthoDB" id="10264848at2759"/>
<dbReference type="PANTHER" id="PTHR23101:SF97">
    <property type="entry name" value="DOMAIN PROTEIN, PUTATIVE (AFU_ORTHOLOGUE AFUA_2G10890)-RELATED"/>
    <property type="match status" value="1"/>
</dbReference>
<feature type="region of interest" description="Disordered" evidence="1">
    <location>
        <begin position="384"/>
        <end position="447"/>
    </location>
</feature>
<feature type="compositionally biased region" description="Polar residues" evidence="1">
    <location>
        <begin position="427"/>
        <end position="447"/>
    </location>
</feature>
<feature type="region of interest" description="Disordered" evidence="1">
    <location>
        <begin position="525"/>
        <end position="546"/>
    </location>
</feature>
<feature type="region of interest" description="Disordered" evidence="1">
    <location>
        <begin position="1"/>
        <end position="92"/>
    </location>
</feature>
<sequence>MTGDTSTNSPKRPDGPGASKSFSRMEAAAPAGAPRNRAKTVHKIMTPELVTPNSQPLLEEPASHGEQKADVFEKTNPQDSTEEANTDQLDLQSQTLPDKFIESLSARVYSTPPNIDQLSELFQEFYVRAATPIGTHISTLASRLNRQPSPSPSRSQTAPQPKRGLSSQSLEKPTVNQQMLTATEVAEKRKARKLLQYKQLALEEAVERRACESVYEKVWRHRSTLDEVRDEKLRSKTAALAVVGITMKDLGIDIGTPATESETEESDWLSEARQSLIQMNDEKFPLGKLQHLIAAHKAIVDSLTKILPSSSSADEILPILIYTLITTPPEGINIISNLLFVQRFRSSSKVDGEAAYCLTNLEAAISFLENVDLASLRGEDIDGVAAKSPSGTSSPLPIRQTGRSRSVSPSAPLSSTLAGQKSEPTVKLSTPITSKGNSSHEPSPQQRLTSLFQPPAKALGAANDAVRSTADQGLKNISNTLDNSFKFLFGRLKEVQMSHGGVEGGSGVPIVPKTLDDARRLVNRPAMLDDGSNASDDGSSKDSSNYISQSLSRFNQGDRLIGLIGGRNPSNDRLRESSTDGKAAAASATSTPGVSTPNAAFGSMRSFGNSLNPLNHIPGMIRGLGRAPSEVPSSTAPPPTTSTQAPLSSKLAVSSTSKDAVDSSDSVTFRPPIKRFLDIQDPAELKLGDIPELLEDYKRLALMLGHFGVS</sequence>
<reference evidence="3 4" key="1">
    <citation type="submission" date="2017-10" db="EMBL/GenBank/DDBJ databases">
        <title>Comparative genomics in systemic dimorphic fungi from Ajellomycetaceae.</title>
        <authorList>
            <person name="Munoz J.F."/>
            <person name="Mcewen J.G."/>
            <person name="Clay O.K."/>
            <person name="Cuomo C.A."/>
        </authorList>
    </citation>
    <scope>NUCLEOTIDE SEQUENCE [LARGE SCALE GENOMIC DNA]</scope>
    <source>
        <strain evidence="3 4">UAMH7299</strain>
    </source>
</reference>
<dbReference type="Pfam" id="PF02204">
    <property type="entry name" value="VPS9"/>
    <property type="match status" value="1"/>
</dbReference>
<dbReference type="AlphaFoldDB" id="A0A2B7Y6W8"/>
<comment type="caution">
    <text evidence="3">The sequence shown here is derived from an EMBL/GenBank/DDBJ whole genome shotgun (WGS) entry which is preliminary data.</text>
</comment>
<evidence type="ECO:0000256" key="1">
    <source>
        <dbReference type="SAM" id="MobiDB-lite"/>
    </source>
</evidence>
<feature type="compositionally biased region" description="Polar residues" evidence="1">
    <location>
        <begin position="587"/>
        <end position="597"/>
    </location>
</feature>
<dbReference type="Proteomes" id="UP000224634">
    <property type="component" value="Unassembled WGS sequence"/>
</dbReference>
<feature type="region of interest" description="Disordered" evidence="1">
    <location>
        <begin position="143"/>
        <end position="175"/>
    </location>
</feature>
<dbReference type="SMART" id="SM00167">
    <property type="entry name" value="VPS9"/>
    <property type="match status" value="1"/>
</dbReference>
<dbReference type="GO" id="GO:0031267">
    <property type="term" value="F:small GTPase binding"/>
    <property type="evidence" value="ECO:0007669"/>
    <property type="project" value="TreeGrafter"/>
</dbReference>
<organism evidence="3 4">
    <name type="scientific">Polytolypa hystricis (strain UAMH7299)</name>
    <dbReference type="NCBI Taxonomy" id="1447883"/>
    <lineage>
        <taxon>Eukaryota</taxon>
        <taxon>Fungi</taxon>
        <taxon>Dikarya</taxon>
        <taxon>Ascomycota</taxon>
        <taxon>Pezizomycotina</taxon>
        <taxon>Eurotiomycetes</taxon>
        <taxon>Eurotiomycetidae</taxon>
        <taxon>Onygenales</taxon>
        <taxon>Onygenales incertae sedis</taxon>
        <taxon>Polytolypa</taxon>
    </lineage>
</organism>
<feature type="compositionally biased region" description="Polar residues" evidence="1">
    <location>
        <begin position="165"/>
        <end position="175"/>
    </location>
</feature>
<feature type="compositionally biased region" description="Polar residues" evidence="1">
    <location>
        <begin position="651"/>
        <end position="665"/>
    </location>
</feature>
<dbReference type="GO" id="GO:0030139">
    <property type="term" value="C:endocytic vesicle"/>
    <property type="evidence" value="ECO:0007669"/>
    <property type="project" value="TreeGrafter"/>
</dbReference>
<feature type="compositionally biased region" description="Basic and acidic residues" evidence="1">
    <location>
        <begin position="61"/>
        <end position="73"/>
    </location>
</feature>
<feature type="compositionally biased region" description="Low complexity" evidence="1">
    <location>
        <begin position="143"/>
        <end position="161"/>
    </location>
</feature>